<evidence type="ECO:0000256" key="1">
    <source>
        <dbReference type="ARBA" id="ARBA00001400"/>
    </source>
</evidence>
<dbReference type="GO" id="GO:0004844">
    <property type="term" value="F:uracil DNA N-glycosylase activity"/>
    <property type="evidence" value="ECO:0007669"/>
    <property type="project" value="UniProtKB-EC"/>
</dbReference>
<dbReference type="InterPro" id="IPR005122">
    <property type="entry name" value="Uracil-DNA_glycosylase-like"/>
</dbReference>
<keyword evidence="8" id="KW-0378">Hydrolase</keyword>
<keyword evidence="5" id="KW-0004">4Fe-4S</keyword>
<dbReference type="OrthoDB" id="8612at2157"/>
<keyword evidence="9" id="KW-0408">Iron</keyword>
<keyword evidence="7" id="KW-0227">DNA damage</keyword>
<dbReference type="Pfam" id="PF03167">
    <property type="entry name" value="UDG"/>
    <property type="match status" value="1"/>
</dbReference>
<dbReference type="SMART" id="SM00987">
    <property type="entry name" value="UreE_C"/>
    <property type="match status" value="1"/>
</dbReference>
<dbReference type="InterPro" id="IPR051536">
    <property type="entry name" value="UDG_Type-4/5"/>
</dbReference>
<evidence type="ECO:0000313" key="14">
    <source>
        <dbReference type="Proteomes" id="UP000011607"/>
    </source>
</evidence>
<keyword evidence="11" id="KW-0234">DNA repair</keyword>
<dbReference type="InterPro" id="IPR005273">
    <property type="entry name" value="Ura-DNA_glyco_family4"/>
</dbReference>
<feature type="domain" description="Uracil-DNA glycosylase-like" evidence="12">
    <location>
        <begin position="27"/>
        <end position="177"/>
    </location>
</feature>
<dbReference type="PANTHER" id="PTHR33693">
    <property type="entry name" value="TYPE-5 URACIL-DNA GLYCOSYLASE"/>
    <property type="match status" value="1"/>
</dbReference>
<evidence type="ECO:0000256" key="6">
    <source>
        <dbReference type="ARBA" id="ARBA00022723"/>
    </source>
</evidence>
<dbReference type="Proteomes" id="UP000011607">
    <property type="component" value="Unassembled WGS sequence"/>
</dbReference>
<evidence type="ECO:0000256" key="7">
    <source>
        <dbReference type="ARBA" id="ARBA00022763"/>
    </source>
</evidence>
<keyword evidence="6" id="KW-0479">Metal-binding</keyword>
<organism evidence="13 14">
    <name type="scientific">Halobiforma nitratireducens JCM 10879</name>
    <dbReference type="NCBI Taxonomy" id="1227454"/>
    <lineage>
        <taxon>Archaea</taxon>
        <taxon>Methanobacteriati</taxon>
        <taxon>Methanobacteriota</taxon>
        <taxon>Stenosarchaea group</taxon>
        <taxon>Halobacteria</taxon>
        <taxon>Halobacteriales</taxon>
        <taxon>Natrialbaceae</taxon>
        <taxon>Halobiforma</taxon>
    </lineage>
</organism>
<dbReference type="STRING" id="1227454.C446_14199"/>
<dbReference type="InterPro" id="IPR036895">
    <property type="entry name" value="Uracil-DNA_glycosylase-like_sf"/>
</dbReference>
<dbReference type="GO" id="GO:0006281">
    <property type="term" value="P:DNA repair"/>
    <property type="evidence" value="ECO:0007669"/>
    <property type="project" value="UniProtKB-KW"/>
</dbReference>
<dbReference type="eggNOG" id="arCOG00905">
    <property type="taxonomic scope" value="Archaea"/>
</dbReference>
<name>M0LK06_9EURY</name>
<evidence type="ECO:0000256" key="3">
    <source>
        <dbReference type="ARBA" id="ARBA00012030"/>
    </source>
</evidence>
<evidence type="ECO:0000256" key="10">
    <source>
        <dbReference type="ARBA" id="ARBA00023014"/>
    </source>
</evidence>
<dbReference type="GO" id="GO:0051539">
    <property type="term" value="F:4 iron, 4 sulfur cluster binding"/>
    <property type="evidence" value="ECO:0007669"/>
    <property type="project" value="UniProtKB-KW"/>
</dbReference>
<dbReference type="AlphaFoldDB" id="M0LK06"/>
<evidence type="ECO:0000313" key="13">
    <source>
        <dbReference type="EMBL" id="EMA33388.1"/>
    </source>
</evidence>
<keyword evidence="14" id="KW-1185">Reference proteome</keyword>
<comment type="caution">
    <text evidence="13">The sequence shown here is derived from an EMBL/GenBank/DDBJ whole genome shotgun (WGS) entry which is preliminary data.</text>
</comment>
<dbReference type="RefSeq" id="WP_006673738.1">
    <property type="nucleotide sequence ID" value="NZ_AOMA01000142.1"/>
</dbReference>
<dbReference type="Gene3D" id="3.40.470.10">
    <property type="entry name" value="Uracil-DNA glycosylase-like domain"/>
    <property type="match status" value="1"/>
</dbReference>
<dbReference type="PATRIC" id="fig|1227454.3.peg.2905"/>
<sequence length="198" mass="21552">MGTMEDLRVTECTQCSKLVECRSRIVNGTGPEDADVLFVGEGPGANEDEQGEPFVGRSGSVLDDQLRIAGLDRETVRITNCVRCRPPENRDPTAEELENCREYLETEIDRLDPEVIVTLGKVPSEHLLGRSVAVTAEAGSVEDVRIEGAPYRLLICVHPAATLYDRSQEETFAETIERAAELAGADGSDGGQTRLDGF</sequence>
<comment type="catalytic activity">
    <reaction evidence="1">
        <text>Hydrolyzes single-stranded DNA or mismatched double-stranded DNA and polynucleotides, releasing free uracil.</text>
        <dbReference type="EC" id="3.2.2.27"/>
    </reaction>
</comment>
<comment type="similarity">
    <text evidence="2">Belongs to the uracil-DNA glycosylase (UDG) superfamily. Type 4 (UDGa) family.</text>
</comment>
<evidence type="ECO:0000256" key="9">
    <source>
        <dbReference type="ARBA" id="ARBA00023004"/>
    </source>
</evidence>
<dbReference type="GO" id="GO:0046872">
    <property type="term" value="F:metal ion binding"/>
    <property type="evidence" value="ECO:0007669"/>
    <property type="project" value="UniProtKB-KW"/>
</dbReference>
<gene>
    <name evidence="13" type="ORF">C446_14199</name>
</gene>
<dbReference type="EC" id="3.2.2.27" evidence="3"/>
<dbReference type="CDD" id="cd10030">
    <property type="entry name" value="UDG-F4_TTUDGA_SPO1dp_like"/>
    <property type="match status" value="1"/>
</dbReference>
<protein>
    <recommendedName>
        <fullName evidence="4">Type-4 uracil-DNA glycosylase</fullName>
        <ecNumber evidence="3">3.2.2.27</ecNumber>
    </recommendedName>
</protein>
<dbReference type="PANTHER" id="PTHR33693:SF1">
    <property type="entry name" value="TYPE-4 URACIL-DNA GLYCOSYLASE"/>
    <property type="match status" value="1"/>
</dbReference>
<evidence type="ECO:0000256" key="4">
    <source>
        <dbReference type="ARBA" id="ARBA00019403"/>
    </source>
</evidence>
<evidence type="ECO:0000256" key="8">
    <source>
        <dbReference type="ARBA" id="ARBA00022801"/>
    </source>
</evidence>
<evidence type="ECO:0000256" key="5">
    <source>
        <dbReference type="ARBA" id="ARBA00022485"/>
    </source>
</evidence>
<dbReference type="SMART" id="SM00986">
    <property type="entry name" value="UDG"/>
    <property type="match status" value="1"/>
</dbReference>
<evidence type="ECO:0000259" key="12">
    <source>
        <dbReference type="SMART" id="SM00986"/>
    </source>
</evidence>
<dbReference type="SUPFAM" id="SSF52141">
    <property type="entry name" value="Uracil-DNA glycosylase-like"/>
    <property type="match status" value="1"/>
</dbReference>
<dbReference type="NCBIfam" id="TIGR00758">
    <property type="entry name" value="UDG_fam4"/>
    <property type="match status" value="1"/>
</dbReference>
<keyword evidence="10" id="KW-0411">Iron-sulfur</keyword>
<dbReference type="EMBL" id="AOMA01000142">
    <property type="protein sequence ID" value="EMA33388.1"/>
    <property type="molecule type" value="Genomic_DNA"/>
</dbReference>
<evidence type="ECO:0000256" key="11">
    <source>
        <dbReference type="ARBA" id="ARBA00023204"/>
    </source>
</evidence>
<reference evidence="13 14" key="1">
    <citation type="journal article" date="2014" name="PLoS Genet.">
        <title>Phylogenetically driven sequencing of extremely halophilic archaea reveals strategies for static and dynamic osmo-response.</title>
        <authorList>
            <person name="Becker E.A."/>
            <person name="Seitzer P.M."/>
            <person name="Tritt A."/>
            <person name="Larsen D."/>
            <person name="Krusor M."/>
            <person name="Yao A.I."/>
            <person name="Wu D."/>
            <person name="Madern D."/>
            <person name="Eisen J.A."/>
            <person name="Darling A.E."/>
            <person name="Facciotti M.T."/>
        </authorList>
    </citation>
    <scope>NUCLEOTIDE SEQUENCE [LARGE SCALE GENOMIC DNA]</scope>
    <source>
        <strain evidence="13 14">JCM 10879</strain>
    </source>
</reference>
<evidence type="ECO:0000256" key="2">
    <source>
        <dbReference type="ARBA" id="ARBA00006521"/>
    </source>
</evidence>
<accession>M0LK06</accession>
<proteinExistence type="inferred from homology"/>